<evidence type="ECO:0000256" key="1">
    <source>
        <dbReference type="SAM" id="SignalP"/>
    </source>
</evidence>
<gene>
    <name evidence="2" type="ORF">DSM01_3029</name>
    <name evidence="3" type="ORF">SAMN04487999_0545</name>
</gene>
<dbReference type="Pfam" id="PF04450">
    <property type="entry name" value="BSP"/>
    <property type="match status" value="1"/>
</dbReference>
<reference evidence="3" key="2">
    <citation type="submission" date="2016-11" db="EMBL/GenBank/DDBJ databases">
        <authorList>
            <person name="Jaros S."/>
            <person name="Januszkiewicz K."/>
            <person name="Wedrychowicz H."/>
        </authorList>
    </citation>
    <scope>NUCLEOTIDE SEQUENCE [LARGE SCALE GENOMIC DNA]</scope>
    <source>
        <strain evidence="3">DSM 19859</strain>
    </source>
</reference>
<dbReference type="PROSITE" id="PS51257">
    <property type="entry name" value="PROKAR_LIPOPROTEIN"/>
    <property type="match status" value="1"/>
</dbReference>
<sequence>MRTLFFNACVIALVSLSLTGCAQDQNKYTLTYTSQDETLDPEIQEGIEEIFEKVYPKLVQDFNPAAQEHVTIKIDTTYDGVAYAHQGAITISSDWLHKKPEDLDLVTHELMHLVQSYPGGAGPGWLTEGIADYVRYKYALDNEGAGWSLTPFSPSQSYENAYRITARFLVWLTQNYDEDLVVKLDEDLRTKQYTPETWKKYTGKTVDELWEEYAANPKLSI</sequence>
<dbReference type="Proteomes" id="UP000290037">
    <property type="component" value="Unassembled WGS sequence"/>
</dbReference>
<dbReference type="EMBL" id="QOVN01000007">
    <property type="protein sequence ID" value="RXG27510.1"/>
    <property type="molecule type" value="Genomic_DNA"/>
</dbReference>
<reference evidence="4" key="1">
    <citation type="submission" date="2016-11" db="EMBL/GenBank/DDBJ databases">
        <authorList>
            <person name="Varghese N."/>
            <person name="Submissions S."/>
        </authorList>
    </citation>
    <scope>NUCLEOTIDE SEQUENCE [LARGE SCALE GENOMIC DNA]</scope>
    <source>
        <strain evidence="4">DSM 19859</strain>
    </source>
</reference>
<dbReference type="PANTHER" id="PTHR33321:SF12">
    <property type="entry name" value="PLANT BASIC SECRETORY PROTEIN (BSP) FAMILY PROTEIN"/>
    <property type="match status" value="1"/>
</dbReference>
<keyword evidence="1" id="KW-0732">Signal</keyword>
<feature type="signal peptide" evidence="1">
    <location>
        <begin position="1"/>
        <end position="22"/>
    </location>
</feature>
<dbReference type="PANTHER" id="PTHR33321">
    <property type="match status" value="1"/>
</dbReference>
<dbReference type="EMBL" id="FQXT01000001">
    <property type="protein sequence ID" value="SHH57614.1"/>
    <property type="molecule type" value="Genomic_DNA"/>
</dbReference>
<dbReference type="AlphaFoldDB" id="A0A1M5U3T3"/>
<dbReference type="RefSeq" id="WP_072980078.1">
    <property type="nucleotide sequence ID" value="NZ_FQXT01000001.1"/>
</dbReference>
<dbReference type="OrthoDB" id="211588at2"/>
<proteinExistence type="predicted"/>
<feature type="chain" id="PRO_5012500067" evidence="1">
    <location>
        <begin position="23"/>
        <end position="221"/>
    </location>
</feature>
<keyword evidence="5" id="KW-1185">Reference proteome</keyword>
<accession>A0A1M5U3T3</accession>
<protein>
    <submittedName>
        <fullName evidence="2 3">Peptidase</fullName>
    </submittedName>
</protein>
<organism evidence="3 4">
    <name type="scientific">Leeuwenhoekiella palythoae</name>
    <dbReference type="NCBI Taxonomy" id="573501"/>
    <lineage>
        <taxon>Bacteria</taxon>
        <taxon>Pseudomonadati</taxon>
        <taxon>Bacteroidota</taxon>
        <taxon>Flavobacteriia</taxon>
        <taxon>Flavobacteriales</taxon>
        <taxon>Flavobacteriaceae</taxon>
        <taxon>Leeuwenhoekiella</taxon>
    </lineage>
</organism>
<dbReference type="STRING" id="573501.SAMN04487999_0545"/>
<reference evidence="2 5" key="3">
    <citation type="submission" date="2018-07" db="EMBL/GenBank/DDBJ databases">
        <title>Leeuwenhoekiella genomics.</title>
        <authorList>
            <person name="Tahon G."/>
            <person name="Willems A."/>
        </authorList>
    </citation>
    <scope>NUCLEOTIDE SEQUENCE [LARGE SCALE GENOMIC DNA]</scope>
    <source>
        <strain evidence="2 5">LMG 24856</strain>
    </source>
</reference>
<evidence type="ECO:0000313" key="5">
    <source>
        <dbReference type="Proteomes" id="UP000290037"/>
    </source>
</evidence>
<evidence type="ECO:0000313" key="2">
    <source>
        <dbReference type="EMBL" id="RXG27510.1"/>
    </source>
</evidence>
<evidence type="ECO:0000313" key="3">
    <source>
        <dbReference type="EMBL" id="SHH57614.1"/>
    </source>
</evidence>
<evidence type="ECO:0000313" key="4">
    <source>
        <dbReference type="Proteomes" id="UP000184240"/>
    </source>
</evidence>
<dbReference type="Proteomes" id="UP000184240">
    <property type="component" value="Unassembled WGS sequence"/>
</dbReference>
<name>A0A1M5U3T3_9FLAO</name>
<dbReference type="InterPro" id="IPR007541">
    <property type="entry name" value="Uncharacterised_BSP"/>
</dbReference>